<evidence type="ECO:0000256" key="5">
    <source>
        <dbReference type="ARBA" id="ARBA00001954"/>
    </source>
</evidence>
<evidence type="ECO:0000313" key="12">
    <source>
        <dbReference type="EMBL" id="MCO6025905.1"/>
    </source>
</evidence>
<feature type="binding site" evidence="10">
    <location>
        <position position="175"/>
    </location>
    <ligand>
        <name>a divalent metal cation</name>
        <dbReference type="ChEBI" id="CHEBI:60240"/>
    </ligand>
</feature>
<comment type="caution">
    <text evidence="12">The sequence shown here is derived from an EMBL/GenBank/DDBJ whole genome shotgun (WGS) entry which is preliminary data.</text>
</comment>
<dbReference type="EMBL" id="JAMXLY010000032">
    <property type="protein sequence ID" value="MCO6025905.1"/>
    <property type="molecule type" value="Genomic_DNA"/>
</dbReference>
<sequence length="220" mass="23810">MKTMVSPSLLSANFLDLKGEIEMINQSEADWLHLDVMDGVFVPNISFGFPIIQAISTICKKPLDAHLMIVHPERYIHQTADAGAMMMNIHYEACTHLHRAIQQIHDAGMKAGVTLNPSTPVCMLEDIIGDVDMVLLMGVNPGFGGQKFIENTIKKVVRIKHLISASGSQALIEVDGGVSAATAPRLVNAGTNILVSGSYIFKSPNPLQTIHELKTLGATL</sequence>
<dbReference type="GO" id="GO:0004750">
    <property type="term" value="F:D-ribulose-phosphate 3-epimerase activity"/>
    <property type="evidence" value="ECO:0007669"/>
    <property type="project" value="UniProtKB-EC"/>
</dbReference>
<name>A0ABT1BXV8_9BACT</name>
<evidence type="ECO:0000256" key="8">
    <source>
        <dbReference type="ARBA" id="ARBA00022723"/>
    </source>
</evidence>
<comment type="cofactor">
    <cofactor evidence="10">
        <name>a divalent metal cation</name>
        <dbReference type="ChEBI" id="CHEBI:60240"/>
    </cofactor>
    <text evidence="10">Binds 1 divalent metal cation per subunit.</text>
</comment>
<feature type="binding site" evidence="10">
    <location>
        <begin position="175"/>
        <end position="177"/>
    </location>
    <ligand>
        <name>substrate</name>
    </ligand>
</feature>
<comment type="cofactor">
    <cofactor evidence="2">
        <name>Mn(2+)</name>
        <dbReference type="ChEBI" id="CHEBI:29035"/>
    </cofactor>
</comment>
<dbReference type="InterPro" id="IPR011060">
    <property type="entry name" value="RibuloseP-bd_barrel"/>
</dbReference>
<comment type="cofactor">
    <cofactor evidence="4">
        <name>Zn(2+)</name>
        <dbReference type="ChEBI" id="CHEBI:29105"/>
    </cofactor>
</comment>
<evidence type="ECO:0000256" key="6">
    <source>
        <dbReference type="ARBA" id="ARBA00009541"/>
    </source>
</evidence>
<feature type="binding site" evidence="10">
    <location>
        <begin position="197"/>
        <end position="198"/>
    </location>
    <ligand>
        <name>substrate</name>
    </ligand>
</feature>
<dbReference type="Gene3D" id="3.20.20.70">
    <property type="entry name" value="Aldolase class I"/>
    <property type="match status" value="1"/>
</dbReference>
<dbReference type="PROSITE" id="PS01085">
    <property type="entry name" value="RIBUL_P_3_EPIMER_1"/>
    <property type="match status" value="1"/>
</dbReference>
<evidence type="ECO:0000256" key="1">
    <source>
        <dbReference type="ARBA" id="ARBA00001782"/>
    </source>
</evidence>
<evidence type="ECO:0000256" key="4">
    <source>
        <dbReference type="ARBA" id="ARBA00001947"/>
    </source>
</evidence>
<dbReference type="InterPro" id="IPR013785">
    <property type="entry name" value="Aldolase_TIM"/>
</dbReference>
<comment type="cofactor">
    <cofactor evidence="3">
        <name>Co(2+)</name>
        <dbReference type="ChEBI" id="CHEBI:48828"/>
    </cofactor>
</comment>
<feature type="binding site" evidence="10">
    <location>
        <position position="8"/>
    </location>
    <ligand>
        <name>substrate</name>
    </ligand>
</feature>
<keyword evidence="10 11" id="KW-0119">Carbohydrate metabolism</keyword>
<evidence type="ECO:0000313" key="13">
    <source>
        <dbReference type="Proteomes" id="UP001204015"/>
    </source>
</evidence>
<feature type="binding site" evidence="10">
    <location>
        <position position="35"/>
    </location>
    <ligand>
        <name>a divalent metal cation</name>
        <dbReference type="ChEBI" id="CHEBI:60240"/>
    </ligand>
</feature>
<dbReference type="HAMAP" id="MF_02227">
    <property type="entry name" value="RPE"/>
    <property type="match status" value="1"/>
</dbReference>
<evidence type="ECO:0000256" key="11">
    <source>
        <dbReference type="PIRNR" id="PIRNR001461"/>
    </source>
</evidence>
<keyword evidence="8 10" id="KW-0479">Metal-binding</keyword>
<dbReference type="EC" id="5.1.3.1" evidence="7 10"/>
<reference evidence="12 13" key="1">
    <citation type="submission" date="2022-06" db="EMBL/GenBank/DDBJ databases">
        <title>A taxonomic note on the genus Prevotella: Description of four novel genera and emended description of the genera Hallella and Xylanibacter.</title>
        <authorList>
            <person name="Hitch T.C.A."/>
        </authorList>
    </citation>
    <scope>NUCLEOTIDE SEQUENCE [LARGE SCALE GENOMIC DNA]</scope>
    <source>
        <strain evidence="12 13">DSM 100619</strain>
    </source>
</reference>
<dbReference type="Pfam" id="PF00834">
    <property type="entry name" value="Ribul_P_3_epim"/>
    <property type="match status" value="1"/>
</dbReference>
<evidence type="ECO:0000256" key="7">
    <source>
        <dbReference type="ARBA" id="ARBA00013188"/>
    </source>
</evidence>
<dbReference type="NCBIfam" id="TIGR01163">
    <property type="entry name" value="rpe"/>
    <property type="match status" value="1"/>
</dbReference>
<comment type="pathway">
    <text evidence="10">Carbohydrate degradation.</text>
</comment>
<dbReference type="PIRSF" id="PIRSF001461">
    <property type="entry name" value="RPE"/>
    <property type="match status" value="1"/>
</dbReference>
<comment type="cofactor">
    <cofactor evidence="5">
        <name>Fe(2+)</name>
        <dbReference type="ChEBI" id="CHEBI:29033"/>
    </cofactor>
</comment>
<dbReference type="CDD" id="cd00429">
    <property type="entry name" value="RPE"/>
    <property type="match status" value="1"/>
</dbReference>
<evidence type="ECO:0000256" key="9">
    <source>
        <dbReference type="ARBA" id="ARBA00023235"/>
    </source>
</evidence>
<proteinExistence type="inferred from homology"/>
<feature type="binding site" evidence="10">
    <location>
        <begin position="142"/>
        <end position="145"/>
    </location>
    <ligand>
        <name>substrate</name>
    </ligand>
</feature>
<feature type="active site" description="Proton donor" evidence="10">
    <location>
        <position position="175"/>
    </location>
</feature>
<dbReference type="SUPFAM" id="SSF51366">
    <property type="entry name" value="Ribulose-phoshate binding barrel"/>
    <property type="match status" value="1"/>
</dbReference>
<comment type="catalytic activity">
    <reaction evidence="1 10 11">
        <text>D-ribulose 5-phosphate = D-xylulose 5-phosphate</text>
        <dbReference type="Rhea" id="RHEA:13677"/>
        <dbReference type="ChEBI" id="CHEBI:57737"/>
        <dbReference type="ChEBI" id="CHEBI:58121"/>
        <dbReference type="EC" id="5.1.3.1"/>
    </reaction>
</comment>
<keyword evidence="13" id="KW-1185">Reference proteome</keyword>
<gene>
    <name evidence="10 12" type="primary">rpe</name>
    <name evidence="12" type="ORF">NG821_08665</name>
</gene>
<feature type="binding site" evidence="10">
    <location>
        <position position="33"/>
    </location>
    <ligand>
        <name>a divalent metal cation</name>
        <dbReference type="ChEBI" id="CHEBI:60240"/>
    </ligand>
</feature>
<feature type="active site" description="Proton acceptor" evidence="10">
    <location>
        <position position="35"/>
    </location>
</feature>
<comment type="function">
    <text evidence="10">Catalyzes the reversible epimerization of D-ribulose 5-phosphate to D-xylulose 5-phosphate.</text>
</comment>
<evidence type="ECO:0000256" key="3">
    <source>
        <dbReference type="ARBA" id="ARBA00001941"/>
    </source>
</evidence>
<dbReference type="RefSeq" id="WP_252761272.1">
    <property type="nucleotide sequence ID" value="NZ_JAMXLY010000032.1"/>
</dbReference>
<evidence type="ECO:0000256" key="10">
    <source>
        <dbReference type="HAMAP-Rule" id="MF_02227"/>
    </source>
</evidence>
<comment type="similarity">
    <text evidence="6 10 11">Belongs to the ribulose-phosphate 3-epimerase family.</text>
</comment>
<feature type="binding site" evidence="10">
    <location>
        <position position="66"/>
    </location>
    <ligand>
        <name>a divalent metal cation</name>
        <dbReference type="ChEBI" id="CHEBI:60240"/>
    </ligand>
</feature>
<keyword evidence="9 10" id="KW-0413">Isomerase</keyword>
<dbReference type="InterPro" id="IPR000056">
    <property type="entry name" value="Ribul_P_3_epim-like"/>
</dbReference>
<evidence type="ECO:0000256" key="2">
    <source>
        <dbReference type="ARBA" id="ARBA00001936"/>
    </source>
</evidence>
<organism evidence="12 13">
    <name type="scientific">Segatella cerevisiae</name>
    <dbReference type="NCBI Taxonomy" id="2053716"/>
    <lineage>
        <taxon>Bacteria</taxon>
        <taxon>Pseudomonadati</taxon>
        <taxon>Bacteroidota</taxon>
        <taxon>Bacteroidia</taxon>
        <taxon>Bacteroidales</taxon>
        <taxon>Prevotellaceae</taxon>
        <taxon>Segatella</taxon>
    </lineage>
</organism>
<accession>A0ABT1BXV8</accession>
<protein>
    <recommendedName>
        <fullName evidence="7 10">Ribulose-phosphate 3-epimerase</fullName>
        <ecNumber evidence="7 10">5.1.3.1</ecNumber>
    </recommendedName>
</protein>
<dbReference type="Proteomes" id="UP001204015">
    <property type="component" value="Unassembled WGS sequence"/>
</dbReference>
<dbReference type="NCBIfam" id="NF004076">
    <property type="entry name" value="PRK05581.1-4"/>
    <property type="match status" value="1"/>
</dbReference>
<dbReference type="InterPro" id="IPR026019">
    <property type="entry name" value="Ribul_P_3_epim"/>
</dbReference>
<feature type="binding site" evidence="10">
    <location>
        <position position="66"/>
    </location>
    <ligand>
        <name>substrate</name>
    </ligand>
</feature>
<dbReference type="PANTHER" id="PTHR11749">
    <property type="entry name" value="RIBULOSE-5-PHOSPHATE-3-EPIMERASE"/>
    <property type="match status" value="1"/>
</dbReference>